<organism evidence="29 30">
    <name type="scientific">Acidovorax temperans</name>
    <dbReference type="NCBI Taxonomy" id="80878"/>
    <lineage>
        <taxon>Bacteria</taxon>
        <taxon>Pseudomonadati</taxon>
        <taxon>Pseudomonadota</taxon>
        <taxon>Betaproteobacteria</taxon>
        <taxon>Burkholderiales</taxon>
        <taxon>Comamonadaceae</taxon>
        <taxon>Acidovorax</taxon>
    </lineage>
</organism>
<dbReference type="GO" id="GO:0005886">
    <property type="term" value="C:plasma membrane"/>
    <property type="evidence" value="ECO:0007669"/>
    <property type="project" value="UniProtKB-SubCell"/>
</dbReference>
<evidence type="ECO:0000256" key="5">
    <source>
        <dbReference type="ARBA" id="ARBA00022553"/>
    </source>
</evidence>
<keyword evidence="11" id="KW-0067">ATP-binding</keyword>
<dbReference type="PROSITE" id="PS50110">
    <property type="entry name" value="RESPONSE_REGULATORY"/>
    <property type="match status" value="2"/>
</dbReference>
<dbReference type="Gene3D" id="3.30.565.10">
    <property type="entry name" value="Histidine kinase-like ATPase, C-terminal domain"/>
    <property type="match status" value="1"/>
</dbReference>
<keyword evidence="14" id="KW-0843">Virulence</keyword>
<dbReference type="PROSITE" id="PS50112">
    <property type="entry name" value="PAS"/>
    <property type="match status" value="2"/>
</dbReference>
<evidence type="ECO:0000256" key="22">
    <source>
        <dbReference type="SAM" id="Coils"/>
    </source>
</evidence>
<feature type="modified residue" description="Phosphohistidine" evidence="20">
    <location>
        <position position="1587"/>
    </location>
</feature>
<comment type="function">
    <text evidence="16">Member of the two-component regulatory system BvgS/BvgA. Phosphorylates BvgA via a four-step phosphorelay in response to environmental signals.</text>
</comment>
<dbReference type="SUPFAM" id="SSF47384">
    <property type="entry name" value="Homodimeric domain of signal transducing histidine kinase"/>
    <property type="match status" value="1"/>
</dbReference>
<dbReference type="InterPro" id="IPR036641">
    <property type="entry name" value="HPT_dom_sf"/>
</dbReference>
<keyword evidence="8" id="KW-0732">Signal</keyword>
<dbReference type="Pfam" id="PF01627">
    <property type="entry name" value="Hpt"/>
    <property type="match status" value="1"/>
</dbReference>
<dbReference type="InterPro" id="IPR003661">
    <property type="entry name" value="HisK_dim/P_dom"/>
</dbReference>
<dbReference type="SUPFAM" id="SSF55781">
    <property type="entry name" value="GAF domain-like"/>
    <property type="match status" value="1"/>
</dbReference>
<dbReference type="SUPFAM" id="SSF55874">
    <property type="entry name" value="ATPase domain of HSP90 chaperone/DNA topoisomerase II/histidine kinase"/>
    <property type="match status" value="1"/>
</dbReference>
<dbReference type="InterPro" id="IPR005467">
    <property type="entry name" value="His_kinase_dom"/>
</dbReference>
<dbReference type="InterPro" id="IPR003018">
    <property type="entry name" value="GAF"/>
</dbReference>
<dbReference type="EC" id="2.7.13.3" evidence="3"/>
<evidence type="ECO:0000256" key="1">
    <source>
        <dbReference type="ARBA" id="ARBA00000085"/>
    </source>
</evidence>
<evidence type="ECO:0000256" key="23">
    <source>
        <dbReference type="SAM" id="Phobius"/>
    </source>
</evidence>
<dbReference type="InterPro" id="IPR036097">
    <property type="entry name" value="HisK_dim/P_sf"/>
</dbReference>
<dbReference type="SMART" id="SM00388">
    <property type="entry name" value="HisKA"/>
    <property type="match status" value="1"/>
</dbReference>
<keyword evidence="13" id="KW-0902">Two-component regulatory system</keyword>
<accession>A0A543LL27</accession>
<evidence type="ECO:0000256" key="11">
    <source>
        <dbReference type="ARBA" id="ARBA00022840"/>
    </source>
</evidence>
<evidence type="ECO:0000259" key="27">
    <source>
        <dbReference type="PROSITE" id="PS50113"/>
    </source>
</evidence>
<evidence type="ECO:0000256" key="3">
    <source>
        <dbReference type="ARBA" id="ARBA00012438"/>
    </source>
</evidence>
<feature type="domain" description="Histidine kinase" evidence="24">
    <location>
        <begin position="991"/>
        <end position="1212"/>
    </location>
</feature>
<dbReference type="InterPro" id="IPR003594">
    <property type="entry name" value="HATPase_dom"/>
</dbReference>
<keyword evidence="7 23" id="KW-0812">Transmembrane</keyword>
<dbReference type="InterPro" id="IPR001610">
    <property type="entry name" value="PAC"/>
</dbReference>
<dbReference type="Gene3D" id="1.20.120.160">
    <property type="entry name" value="HPT domain"/>
    <property type="match status" value="1"/>
</dbReference>
<feature type="domain" description="PAC" evidence="27">
    <location>
        <begin position="654"/>
        <end position="708"/>
    </location>
</feature>
<feature type="domain" description="PAC" evidence="27">
    <location>
        <begin position="776"/>
        <end position="830"/>
    </location>
</feature>
<evidence type="ECO:0000256" key="21">
    <source>
        <dbReference type="PROSITE-ProRule" id="PRU00169"/>
    </source>
</evidence>
<evidence type="ECO:0000256" key="7">
    <source>
        <dbReference type="ARBA" id="ARBA00022692"/>
    </source>
</evidence>
<evidence type="ECO:0000256" key="4">
    <source>
        <dbReference type="ARBA" id="ARBA00022475"/>
    </source>
</evidence>
<dbReference type="PRINTS" id="PR00344">
    <property type="entry name" value="BCTRLSENSOR"/>
</dbReference>
<feature type="modified residue" description="4-aspartylphosphate" evidence="21">
    <location>
        <position position="1285"/>
    </location>
</feature>
<dbReference type="InterPro" id="IPR000700">
    <property type="entry name" value="PAS-assoc_C"/>
</dbReference>
<comment type="subunit">
    <text evidence="17">At low DSF concentrations, interacts with RpfF.</text>
</comment>
<feature type="domain" description="Response regulatory" evidence="25">
    <location>
        <begin position="1231"/>
        <end position="1354"/>
    </location>
</feature>
<dbReference type="PANTHER" id="PTHR45339:SF1">
    <property type="entry name" value="HYBRID SIGNAL TRANSDUCTION HISTIDINE KINASE J"/>
    <property type="match status" value="1"/>
</dbReference>
<keyword evidence="10" id="KW-0418">Kinase</keyword>
<feature type="coiled-coil region" evidence="22">
    <location>
        <begin position="814"/>
        <end position="841"/>
    </location>
</feature>
<dbReference type="GO" id="GO:0005524">
    <property type="term" value="F:ATP binding"/>
    <property type="evidence" value="ECO:0007669"/>
    <property type="project" value="UniProtKB-KW"/>
</dbReference>
<dbReference type="SUPFAM" id="SSF55785">
    <property type="entry name" value="PYP-like sensor domain (PAS domain)"/>
    <property type="match status" value="3"/>
</dbReference>
<dbReference type="Pfam" id="PF00072">
    <property type="entry name" value="Response_reg"/>
    <property type="match status" value="2"/>
</dbReference>
<evidence type="ECO:0000256" key="17">
    <source>
        <dbReference type="ARBA" id="ARBA00064003"/>
    </source>
</evidence>
<protein>
    <recommendedName>
        <fullName evidence="18">Sensory/regulatory protein RpfC</fullName>
        <ecNumber evidence="3">2.7.13.3</ecNumber>
    </recommendedName>
    <alternativeName>
        <fullName evidence="19">Virulence sensor protein BvgS</fullName>
    </alternativeName>
</protein>
<dbReference type="FunFam" id="3.30.565.10:FF:000010">
    <property type="entry name" value="Sensor histidine kinase RcsC"/>
    <property type="match status" value="1"/>
</dbReference>
<dbReference type="Pfam" id="PF00512">
    <property type="entry name" value="HisKA"/>
    <property type="match status" value="1"/>
</dbReference>
<dbReference type="CDD" id="cd00130">
    <property type="entry name" value="PAS"/>
    <property type="match status" value="3"/>
</dbReference>
<dbReference type="InterPro" id="IPR000014">
    <property type="entry name" value="PAS"/>
</dbReference>
<feature type="domain" description="PAC" evidence="27">
    <location>
        <begin position="922"/>
        <end position="973"/>
    </location>
</feature>
<dbReference type="InterPro" id="IPR035965">
    <property type="entry name" value="PAS-like_dom_sf"/>
</dbReference>
<dbReference type="GO" id="GO:0000155">
    <property type="term" value="F:phosphorelay sensor kinase activity"/>
    <property type="evidence" value="ECO:0007669"/>
    <property type="project" value="InterPro"/>
</dbReference>
<dbReference type="InterPro" id="IPR036890">
    <property type="entry name" value="HATPase_C_sf"/>
</dbReference>
<feature type="domain" description="HPt" evidence="28">
    <location>
        <begin position="1548"/>
        <end position="1639"/>
    </location>
</feature>
<keyword evidence="9" id="KW-0547">Nucleotide-binding</keyword>
<feature type="transmembrane region" description="Helical" evidence="23">
    <location>
        <begin position="195"/>
        <end position="214"/>
    </location>
</feature>
<evidence type="ECO:0000259" key="25">
    <source>
        <dbReference type="PROSITE" id="PS50110"/>
    </source>
</evidence>
<evidence type="ECO:0000256" key="18">
    <source>
        <dbReference type="ARBA" id="ARBA00068150"/>
    </source>
</evidence>
<dbReference type="Pfam" id="PF02518">
    <property type="entry name" value="HATPase_c"/>
    <property type="match status" value="1"/>
</dbReference>
<evidence type="ECO:0000256" key="10">
    <source>
        <dbReference type="ARBA" id="ARBA00022777"/>
    </source>
</evidence>
<feature type="domain" description="PAS" evidence="26">
    <location>
        <begin position="705"/>
        <end position="749"/>
    </location>
</feature>
<dbReference type="NCBIfam" id="TIGR00229">
    <property type="entry name" value="sensory_box"/>
    <property type="match status" value="3"/>
</dbReference>
<dbReference type="Pfam" id="PF13185">
    <property type="entry name" value="GAF_2"/>
    <property type="match status" value="1"/>
</dbReference>
<evidence type="ECO:0000256" key="8">
    <source>
        <dbReference type="ARBA" id="ARBA00022729"/>
    </source>
</evidence>
<dbReference type="InterPro" id="IPR029016">
    <property type="entry name" value="GAF-like_dom_sf"/>
</dbReference>
<dbReference type="CDD" id="cd16922">
    <property type="entry name" value="HATPase_EvgS-ArcB-TorS-like"/>
    <property type="match status" value="1"/>
</dbReference>
<evidence type="ECO:0000256" key="19">
    <source>
        <dbReference type="ARBA" id="ARBA00070152"/>
    </source>
</evidence>
<evidence type="ECO:0000256" key="20">
    <source>
        <dbReference type="PROSITE-ProRule" id="PRU00110"/>
    </source>
</evidence>
<dbReference type="Gene3D" id="3.30.450.20">
    <property type="entry name" value="PAS domain"/>
    <property type="match status" value="3"/>
</dbReference>
<dbReference type="Gene3D" id="3.30.450.40">
    <property type="match status" value="1"/>
</dbReference>
<evidence type="ECO:0000256" key="16">
    <source>
        <dbReference type="ARBA" id="ARBA00058004"/>
    </source>
</evidence>
<dbReference type="FunFam" id="1.10.287.130:FF:000002">
    <property type="entry name" value="Two-component osmosensing histidine kinase"/>
    <property type="match status" value="1"/>
</dbReference>
<comment type="caution">
    <text evidence="29">The sequence shown here is derived from an EMBL/GenBank/DDBJ whole genome shotgun (WGS) entry which is preliminary data.</text>
</comment>
<dbReference type="InterPro" id="IPR011006">
    <property type="entry name" value="CheY-like_superfamily"/>
</dbReference>
<dbReference type="PANTHER" id="PTHR45339">
    <property type="entry name" value="HYBRID SIGNAL TRANSDUCTION HISTIDINE KINASE J"/>
    <property type="match status" value="1"/>
</dbReference>
<dbReference type="Pfam" id="PF13426">
    <property type="entry name" value="PAS_9"/>
    <property type="match status" value="3"/>
</dbReference>
<dbReference type="SMART" id="SM00073">
    <property type="entry name" value="HPT"/>
    <property type="match status" value="1"/>
</dbReference>
<dbReference type="PROSITE" id="PS50113">
    <property type="entry name" value="PAC"/>
    <property type="match status" value="3"/>
</dbReference>
<evidence type="ECO:0000313" key="29">
    <source>
        <dbReference type="EMBL" id="TQN08008.1"/>
    </source>
</evidence>
<evidence type="ECO:0000256" key="14">
    <source>
        <dbReference type="ARBA" id="ARBA00023026"/>
    </source>
</evidence>
<feature type="domain" description="Response regulatory" evidence="25">
    <location>
        <begin position="1382"/>
        <end position="1499"/>
    </location>
</feature>
<dbReference type="SMART" id="SM00086">
    <property type="entry name" value="PAC"/>
    <property type="match status" value="3"/>
</dbReference>
<keyword evidence="22" id="KW-0175">Coiled coil</keyword>
<evidence type="ECO:0000256" key="12">
    <source>
        <dbReference type="ARBA" id="ARBA00022989"/>
    </source>
</evidence>
<dbReference type="InterPro" id="IPR004358">
    <property type="entry name" value="Sig_transdc_His_kin-like_C"/>
</dbReference>
<dbReference type="Gene3D" id="1.10.287.130">
    <property type="match status" value="1"/>
</dbReference>
<dbReference type="EMBL" id="VFPV01000001">
    <property type="protein sequence ID" value="TQN08008.1"/>
    <property type="molecule type" value="Genomic_DNA"/>
</dbReference>
<evidence type="ECO:0000259" key="26">
    <source>
        <dbReference type="PROSITE" id="PS50112"/>
    </source>
</evidence>
<dbReference type="PROSITE" id="PS50109">
    <property type="entry name" value="HIS_KIN"/>
    <property type="match status" value="1"/>
</dbReference>
<evidence type="ECO:0000256" key="9">
    <source>
        <dbReference type="ARBA" id="ARBA00022741"/>
    </source>
</evidence>
<evidence type="ECO:0000256" key="6">
    <source>
        <dbReference type="ARBA" id="ARBA00022679"/>
    </source>
</evidence>
<gene>
    <name evidence="29" type="ORF">BDD18_1164</name>
</gene>
<keyword evidence="12 23" id="KW-1133">Transmembrane helix</keyword>
<proteinExistence type="predicted"/>
<evidence type="ECO:0000256" key="2">
    <source>
        <dbReference type="ARBA" id="ARBA00004651"/>
    </source>
</evidence>
<sequence length="1721" mass="189455">MKRFRHLLSPYSLTLILPVVIAALLTGGLNLVSFLELQEDHQVARAQQIQDSNEIKLTRNFNIEIATVQDQVVDLLEKAASGQVDEAGVYRFHSQLINRLAALEQQLPSLKPAVGEENLRALQRDFTEYRNALVQATDLATIDPPNAMRHAYRATLSHLNFSQKSRAIAILVGERADQRSEAREEKFQTHAVRNALVGAALLLSMMVAWVLLVVRLSARMSMLTATLESLAQGVVNPSSLPSVQAMASYKFKLWSSLAHAVLAFRDTSLAYRKSQSELRERMKEMTCLYDVMNLTEDPKHDLNEMLEAVAQRLPQAMRYPELAVGWIDYQGRRYGRSAPGENFGVDFSGAGDRSGRVGVTYLAGVPPDAGESFLAEERSLLEAIAKRITNFIERRHTERELEQTDRALRTARQCGQLLIHAEHENQLMQGICRLAVEVGGYRMAWVGAAENDEERTVRPVASHGFDDDYLATARISWADVPQGRGTTGTAIRERRTVVTRDVLTNPALAPWREAALQRGYGAAIALPLVVDGGQCIGALCLHAQESDAFSDAEVDLLSEMASDLSFGIRTLRTREAFTANLAQLQKLSLVVEQSPNSIIVTDLDANIEYVNDAFVRNTGFSREEVLGQNPRLLKSGKTPVETYEDMWQTLLGGKTWVGEFVNHARDGVEHIEMAIIVPLIQADGRVSHYVAIKEDITAKRQQEEQLRKLVLAVEQSPESIVITNTDARIEYVNEAFERNTGYSRSEAIGLNPRVLKSGHTPKATHDAMWAALTRGEIWRGELINRRKDGSEYVEFATIAPIHQPGGRVTHYLAIKEDITEKKRMSDELERYRQHLEELVALRTQELGAALREQSALFEAASVGIVLMRDRTILRCNRMLDEMMGYPAGAQIGCNVRMWYPTEAAYMKAGEEVYGRADLGQVHVAERELVRKDGTHFWARLSARAVETGEISQDLVCIVEDISLERAAIEEIKKAHALAESANRSKSDFLANMSHEIRTPMNAIIGMSHLVLKTDLDKRQRNYIEKVCRSGEILLGIINDILDFSKIEAGKMSLETVDFHLDDVLENLASVLSLKAEDKGLELLFDSAPDVPTALVGDPLRLGQVLINLGSNAAKFTDRGEIIVGVAKMGEHEGGVDLHFWVRDTGIGMTPEQCGKLFQSFTQADSSTTRKYGGTGLGLAISKSLVEAMGGRIWVESVPGMGSTFHFQARFGTQAQPQVRRMFRADELQGVRMLLVDDNASAREILASMAKSFGLDVDVAWNGAEALRLIAAADKTPRPYELVLMDWKMPSMDGVETVRQLRNEQLNTVPTVIMATAYGRDDAMVSASERGVVLQAVLTKPVTPSTLLEAIGESLGKGHAVGTRKGVRADSYAEATQALRGARILLVEDNDMNQELAMELLSEAGMTVVLANHGQEALSILAQDPNFDGVLMDCQMPVMDGYTATREIRKNPAFHSLPIIALTANAMAGDKEKVLNAGMNDHIAKPLNLETMFGTMARWIHPKRALQAEMVAMNSVAGGALGAGARGQFDDISVPGVDVRAGLATAMGNEALYRRLLRKFYDGQKDFATLFAKALASADPSEAERCAHTLRGTAGTIGATEVKEAAEALERACQQRAAPEQIESLLHQALDALQPVVAALHGPLGDEAVASSPAVAVDAEKLAALREQLAELLDRGDSAALDLCEQHADLWRAAYPEQWGQIFDHVNNFDFEAALALLRPRG</sequence>
<comment type="subcellular location">
    <subcellularLocation>
        <location evidence="2">Cell membrane</location>
        <topology evidence="2">Multi-pass membrane protein</topology>
    </subcellularLocation>
</comment>
<dbReference type="SUPFAM" id="SSF52172">
    <property type="entry name" value="CheY-like"/>
    <property type="match status" value="2"/>
</dbReference>
<evidence type="ECO:0000256" key="15">
    <source>
        <dbReference type="ARBA" id="ARBA00023136"/>
    </source>
</evidence>
<feature type="domain" description="PAS" evidence="26">
    <location>
        <begin position="583"/>
        <end position="629"/>
    </location>
</feature>
<dbReference type="SUPFAM" id="SSF47226">
    <property type="entry name" value="Histidine-containing phosphotransfer domain, HPT domain"/>
    <property type="match status" value="1"/>
</dbReference>
<evidence type="ECO:0000259" key="24">
    <source>
        <dbReference type="PROSITE" id="PS50109"/>
    </source>
</evidence>
<dbReference type="SMART" id="SM00448">
    <property type="entry name" value="REC"/>
    <property type="match status" value="2"/>
</dbReference>
<keyword evidence="5 21" id="KW-0597">Phosphoprotein</keyword>
<dbReference type="SMART" id="SM00065">
    <property type="entry name" value="GAF"/>
    <property type="match status" value="1"/>
</dbReference>
<evidence type="ECO:0000313" key="30">
    <source>
        <dbReference type="Proteomes" id="UP000316993"/>
    </source>
</evidence>
<evidence type="ECO:0000256" key="13">
    <source>
        <dbReference type="ARBA" id="ARBA00023012"/>
    </source>
</evidence>
<dbReference type="CDD" id="cd17546">
    <property type="entry name" value="REC_hyHK_CKI1_RcsC-like"/>
    <property type="match status" value="2"/>
</dbReference>
<dbReference type="CDD" id="cd00082">
    <property type="entry name" value="HisKA"/>
    <property type="match status" value="1"/>
</dbReference>
<comment type="catalytic activity">
    <reaction evidence="1">
        <text>ATP + protein L-histidine = ADP + protein N-phospho-L-histidine.</text>
        <dbReference type="EC" id="2.7.13.3"/>
    </reaction>
</comment>
<dbReference type="InterPro" id="IPR008207">
    <property type="entry name" value="Sig_transdc_His_kin_Hpt_dom"/>
</dbReference>
<dbReference type="PROSITE" id="PS50894">
    <property type="entry name" value="HPT"/>
    <property type="match status" value="1"/>
</dbReference>
<name>A0A543LL27_9BURK</name>
<feature type="modified residue" description="4-aspartylphosphate" evidence="21">
    <location>
        <position position="1432"/>
    </location>
</feature>
<dbReference type="Proteomes" id="UP000316993">
    <property type="component" value="Unassembled WGS sequence"/>
</dbReference>
<keyword evidence="15 23" id="KW-0472">Membrane</keyword>
<dbReference type="SMART" id="SM00387">
    <property type="entry name" value="HATPase_c"/>
    <property type="match status" value="1"/>
</dbReference>
<reference evidence="29 30" key="1">
    <citation type="submission" date="2019-06" db="EMBL/GenBank/DDBJ databases">
        <title>Genomic Encyclopedia of Archaeal and Bacterial Type Strains, Phase II (KMG-II): from individual species to whole genera.</title>
        <authorList>
            <person name="Goeker M."/>
        </authorList>
    </citation>
    <scope>NUCLEOTIDE SEQUENCE [LARGE SCALE GENOMIC DNA]</scope>
    <source>
        <strain evidence="29 30">DSM 7270</strain>
    </source>
</reference>
<dbReference type="RefSeq" id="WP_142081879.1">
    <property type="nucleotide sequence ID" value="NZ_VFPV01000001.1"/>
</dbReference>
<evidence type="ECO:0000259" key="28">
    <source>
        <dbReference type="PROSITE" id="PS50894"/>
    </source>
</evidence>
<dbReference type="SMART" id="SM00091">
    <property type="entry name" value="PAS"/>
    <property type="match status" value="3"/>
</dbReference>
<keyword evidence="4" id="KW-1003">Cell membrane</keyword>
<dbReference type="Gene3D" id="3.40.50.2300">
    <property type="match status" value="2"/>
</dbReference>
<keyword evidence="6" id="KW-0808">Transferase</keyword>
<dbReference type="InterPro" id="IPR001789">
    <property type="entry name" value="Sig_transdc_resp-reg_receiver"/>
</dbReference>